<evidence type="ECO:0000313" key="1">
    <source>
        <dbReference type="EMBL" id="QQK09007.1"/>
    </source>
</evidence>
<dbReference type="Proteomes" id="UP000595814">
    <property type="component" value="Chromosome"/>
</dbReference>
<keyword evidence="1" id="KW-0413">Isomerase</keyword>
<reference evidence="1 2" key="1">
    <citation type="journal article" date="2022" name="Int. J. Syst. Evol. Microbiol.">
        <title>Miniphocaeibacter halophilus sp. nov., an ammonium-tolerant acetate-producing bacterium isolated from a biogas system.</title>
        <authorList>
            <person name="Schnurer A."/>
            <person name="Singh A."/>
            <person name="Bi S."/>
            <person name="Qiao W."/>
            <person name="Westerholm M."/>
        </authorList>
    </citation>
    <scope>NUCLEOTIDE SEQUENCE [LARGE SCALE GENOMIC DNA]</scope>
    <source>
        <strain evidence="1 2">AMB_01</strain>
    </source>
</reference>
<accession>A0AC61MTM4</accession>
<dbReference type="EC" id="5.3.1.14" evidence="1"/>
<protein>
    <submittedName>
        <fullName evidence="1">L-rhamnose isomerase</fullName>
        <ecNumber evidence="1">5.3.1.14</ecNumber>
    </submittedName>
</protein>
<proteinExistence type="predicted"/>
<organism evidence="1 2">
    <name type="scientific">Miniphocaeibacter halophilus</name>
    <dbReference type="NCBI Taxonomy" id="2931922"/>
    <lineage>
        <taxon>Bacteria</taxon>
        <taxon>Bacillati</taxon>
        <taxon>Bacillota</taxon>
        <taxon>Tissierellia</taxon>
        <taxon>Tissierellales</taxon>
        <taxon>Peptoniphilaceae</taxon>
        <taxon>Miniphocaeibacter</taxon>
    </lineage>
</organism>
<sequence>MNNVLQRYEEAKVCYSKYNIDLESCLKKLKKIRISINCWQGDDIRGFENNGNNLSGGIDVTGNYPGVPRNPEELRSDLEVALKQIPGNHKINLHAIYAESNGEKIERNKIVPELFDNWINWAKSNNLGLDFNPTLFSHPLADNGTLSSIDNSIRDFWIEHCISCRKIGEYIGKKLNDQCLTNIWIPDGSKDIPADRLGPRKRLKKSLDEIFSINLNPKYIIDSVESKLFGIGLESYTVGSHEFYMNYTNGKSVLYLLDAGHFHPTEYISDKISSMLLFKDKLALHVSRPVRWDSDHVIILNDELNEISKEIVRNNAIDKVLIGLDFFDASINRVAALVIGTRNMLKSLLLALLMPNDYLVELEEKKDFTSRLAIMEELKTFPFGDVWNYYCHISNVPLESEWLNIIKKYEEDVFLKRK</sequence>
<evidence type="ECO:0000313" key="2">
    <source>
        <dbReference type="Proteomes" id="UP000595814"/>
    </source>
</evidence>
<dbReference type="EMBL" id="CP066744">
    <property type="protein sequence ID" value="QQK09007.1"/>
    <property type="molecule type" value="Genomic_DNA"/>
</dbReference>
<name>A0AC61MTM4_9FIRM</name>
<gene>
    <name evidence="1" type="primary">rhaA</name>
    <name evidence="1" type="ORF">JFY71_05575</name>
</gene>
<keyword evidence="2" id="KW-1185">Reference proteome</keyword>